<organism evidence="2 3">
    <name type="scientific">Microbacterium laevaniformans</name>
    <dbReference type="NCBI Taxonomy" id="36807"/>
    <lineage>
        <taxon>Bacteria</taxon>
        <taxon>Bacillati</taxon>
        <taxon>Actinomycetota</taxon>
        <taxon>Actinomycetes</taxon>
        <taxon>Micrococcales</taxon>
        <taxon>Microbacteriaceae</taxon>
        <taxon>Microbacterium</taxon>
    </lineage>
</organism>
<evidence type="ECO:0000313" key="2">
    <source>
        <dbReference type="EMBL" id="TGY39148.1"/>
    </source>
</evidence>
<sequence>MATLPTLTKDLVRRAALLLALAVTVVSLQACASGGPIASSPLNSEAVAPAPESPTPSSTIDTAARPAFGGDCAAVADVARLSAVVGRELAAASEQTSIGVRTLGGLECVWRAVSGATVRSFAAPVDVIPDSTRSRYGGVVCEGYLYDGWGCRVAISNETTWLLITIDGEVGDEAPESKAHLSEDVVKLVPLFGESLSTSPAPRAATPSTQWWASPTCENLGSRLDLAGILGSADFESGYPSGFGTDVPSELAIAHGTTIDCKWYSSSAEGLTAIVITAYPGAADEWERIEKNLSSRKSLTPVVVAGAQQALEGTGAIRPDSSFVVATDGINLIKVQEAPRIADATASVIAALSEG</sequence>
<gene>
    <name evidence="2" type="ORF">E5344_00615</name>
</gene>
<proteinExistence type="predicted"/>
<protein>
    <recommendedName>
        <fullName evidence="4">DUF3558 domain-containing protein</fullName>
    </recommendedName>
</protein>
<evidence type="ECO:0000313" key="3">
    <source>
        <dbReference type="Proteomes" id="UP000309893"/>
    </source>
</evidence>
<evidence type="ECO:0000256" key="1">
    <source>
        <dbReference type="SAM" id="SignalP"/>
    </source>
</evidence>
<reference evidence="2 3" key="1">
    <citation type="submission" date="2019-04" db="EMBL/GenBank/DDBJ databases">
        <title>Microbes associate with the intestines of laboratory mice.</title>
        <authorList>
            <person name="Navarre W."/>
            <person name="Wong E."/>
            <person name="Huang K."/>
            <person name="Tropini C."/>
            <person name="Ng K."/>
            <person name="Yu B."/>
        </authorList>
    </citation>
    <scope>NUCLEOTIDE SEQUENCE [LARGE SCALE GENOMIC DNA]</scope>
    <source>
        <strain evidence="2 3">NM46_B2-13</strain>
    </source>
</reference>
<dbReference type="RefSeq" id="WP_135948385.1">
    <property type="nucleotide sequence ID" value="NZ_SRYO01000001.1"/>
</dbReference>
<dbReference type="EMBL" id="SRYO01000001">
    <property type="protein sequence ID" value="TGY39148.1"/>
    <property type="molecule type" value="Genomic_DNA"/>
</dbReference>
<dbReference type="OrthoDB" id="5082699at2"/>
<name>A0A4S2DBB0_9MICO</name>
<evidence type="ECO:0008006" key="4">
    <source>
        <dbReference type="Google" id="ProtNLM"/>
    </source>
</evidence>
<comment type="caution">
    <text evidence="2">The sequence shown here is derived from an EMBL/GenBank/DDBJ whole genome shotgun (WGS) entry which is preliminary data.</text>
</comment>
<accession>A0A4S2DBB0</accession>
<feature type="signal peptide" evidence="1">
    <location>
        <begin position="1"/>
        <end position="32"/>
    </location>
</feature>
<dbReference type="AlphaFoldDB" id="A0A4S2DBB0"/>
<dbReference type="Proteomes" id="UP000309893">
    <property type="component" value="Unassembled WGS sequence"/>
</dbReference>
<keyword evidence="1" id="KW-0732">Signal</keyword>
<feature type="chain" id="PRO_5020584038" description="DUF3558 domain-containing protein" evidence="1">
    <location>
        <begin position="33"/>
        <end position="355"/>
    </location>
</feature>